<feature type="transmembrane region" description="Helical" evidence="3">
    <location>
        <begin position="135"/>
        <end position="156"/>
    </location>
</feature>
<keyword evidence="3" id="KW-0472">Membrane</keyword>
<organism evidence="4 5">
    <name type="scientific">Marasmiellus scandens</name>
    <dbReference type="NCBI Taxonomy" id="2682957"/>
    <lineage>
        <taxon>Eukaryota</taxon>
        <taxon>Fungi</taxon>
        <taxon>Dikarya</taxon>
        <taxon>Basidiomycota</taxon>
        <taxon>Agaricomycotina</taxon>
        <taxon>Agaricomycetes</taxon>
        <taxon>Agaricomycetidae</taxon>
        <taxon>Agaricales</taxon>
        <taxon>Marasmiineae</taxon>
        <taxon>Omphalotaceae</taxon>
        <taxon>Marasmiellus</taxon>
    </lineage>
</organism>
<evidence type="ECO:0000256" key="2">
    <source>
        <dbReference type="ARBA" id="ARBA00006727"/>
    </source>
</evidence>
<dbReference type="Proteomes" id="UP001498398">
    <property type="component" value="Unassembled WGS sequence"/>
</dbReference>
<feature type="transmembrane region" description="Helical" evidence="3">
    <location>
        <begin position="415"/>
        <end position="438"/>
    </location>
</feature>
<evidence type="ECO:0008006" key="6">
    <source>
        <dbReference type="Google" id="ProtNLM"/>
    </source>
</evidence>
<feature type="transmembrane region" description="Helical" evidence="3">
    <location>
        <begin position="193"/>
        <end position="213"/>
    </location>
</feature>
<feature type="transmembrane region" description="Helical" evidence="3">
    <location>
        <begin position="93"/>
        <end position="115"/>
    </location>
</feature>
<comment type="caution">
    <text evidence="4">The sequence shown here is derived from an EMBL/GenBank/DDBJ whole genome shotgun (WGS) entry which is preliminary data.</text>
</comment>
<dbReference type="SUPFAM" id="SSF103473">
    <property type="entry name" value="MFS general substrate transporter"/>
    <property type="match status" value="1"/>
</dbReference>
<dbReference type="InterPro" id="IPR011701">
    <property type="entry name" value="MFS"/>
</dbReference>
<comment type="subcellular location">
    <subcellularLocation>
        <location evidence="1">Membrane</location>
        <topology evidence="1">Multi-pass membrane protein</topology>
    </subcellularLocation>
</comment>
<dbReference type="PANTHER" id="PTHR11360">
    <property type="entry name" value="MONOCARBOXYLATE TRANSPORTER"/>
    <property type="match status" value="1"/>
</dbReference>
<accession>A0ABR1JL60</accession>
<protein>
    <recommendedName>
        <fullName evidence="6">MFS general substrate transporter</fullName>
    </recommendedName>
</protein>
<comment type="similarity">
    <text evidence="2">Belongs to the major facilitator superfamily. Monocarboxylate porter (TC 2.A.1.13) family.</text>
</comment>
<keyword evidence="5" id="KW-1185">Reference proteome</keyword>
<evidence type="ECO:0000313" key="4">
    <source>
        <dbReference type="EMBL" id="KAK7462385.1"/>
    </source>
</evidence>
<dbReference type="EMBL" id="JBANRG010000011">
    <property type="protein sequence ID" value="KAK7462385.1"/>
    <property type="molecule type" value="Genomic_DNA"/>
</dbReference>
<feature type="transmembrane region" description="Helical" evidence="3">
    <location>
        <begin position="168"/>
        <end position="187"/>
    </location>
</feature>
<feature type="transmembrane region" description="Helical" evidence="3">
    <location>
        <begin position="547"/>
        <end position="568"/>
    </location>
</feature>
<dbReference type="Gene3D" id="1.20.1250.20">
    <property type="entry name" value="MFS general substrate transporter like domains"/>
    <property type="match status" value="1"/>
</dbReference>
<evidence type="ECO:0000256" key="1">
    <source>
        <dbReference type="ARBA" id="ARBA00004141"/>
    </source>
</evidence>
<feature type="transmembrane region" description="Helical" evidence="3">
    <location>
        <begin position="389"/>
        <end position="409"/>
    </location>
</feature>
<dbReference type="InterPro" id="IPR050327">
    <property type="entry name" value="Proton-linked_MCT"/>
</dbReference>
<feature type="transmembrane region" description="Helical" evidence="3">
    <location>
        <begin position="258"/>
        <end position="277"/>
    </location>
</feature>
<evidence type="ECO:0000256" key="3">
    <source>
        <dbReference type="SAM" id="Phobius"/>
    </source>
</evidence>
<proteinExistence type="inferred from homology"/>
<dbReference type="InterPro" id="IPR036259">
    <property type="entry name" value="MFS_trans_sf"/>
</dbReference>
<keyword evidence="3" id="KW-0812">Transmembrane</keyword>
<reference evidence="4 5" key="1">
    <citation type="submission" date="2024-01" db="EMBL/GenBank/DDBJ databases">
        <title>A draft genome for the cacao thread blight pathogen Marasmiellus scandens.</title>
        <authorList>
            <person name="Baruah I.K."/>
            <person name="Leung J."/>
            <person name="Bukari Y."/>
            <person name="Amoako-Attah I."/>
            <person name="Meinhardt L.W."/>
            <person name="Bailey B.A."/>
            <person name="Cohen S.P."/>
        </authorList>
    </citation>
    <scope>NUCLEOTIDE SEQUENCE [LARGE SCALE GENOMIC DNA]</scope>
    <source>
        <strain evidence="4 5">GH-19</strain>
    </source>
</reference>
<feature type="transmembrane region" description="Helical" evidence="3">
    <location>
        <begin position="317"/>
        <end position="342"/>
    </location>
</feature>
<evidence type="ECO:0000313" key="5">
    <source>
        <dbReference type="Proteomes" id="UP001498398"/>
    </source>
</evidence>
<name>A0ABR1JL60_9AGAR</name>
<dbReference type="PANTHER" id="PTHR11360:SF287">
    <property type="entry name" value="MFS MONOCARBOXYLATE TRANSPORTER"/>
    <property type="match status" value="1"/>
</dbReference>
<gene>
    <name evidence="4" type="ORF">VKT23_007984</name>
</gene>
<keyword evidence="3" id="KW-1133">Transmembrane helix</keyword>
<sequence>MASPDILELATRTPLPGSTSTVYLSSTFRPSSILDSDVSGNERRVSGHDSVSQFVQTNTNLRVVADLGGDDSNPDVPRLNESSLPPMDEGFHAWSFLVAAFFVEALVFGFPMTSGIFLDDYLHDPSYTSQPNAEFLLPLIGPTTTGIIYCSGPFLNPILKTYSYHRRNAMRLGVLLCVGSLFGASWAGSIRQLLVLQGAVYGAGGALIYYPTLAYLPTWFLSRRGLANGVMLAGDAVGGILLPFILPPILQKYGSRVTLRYLAVAIGVGLAPSLIWIKSRVPERKVERVPVRTRAMQRGSVPRSFGERVWGNLREQVSWWLSHPAFLILLLANTVHAFGYFMPTIWLPTFASSLNLSQTSSSLVLALLNAGSAISRLGLGFLSDKLDPSVLALGTSVSAALSVFILWGVCSSNLGGLLSFGLLYGVFAGGWGVLWAGFIKKTFGSGRLGQDDPNLASTLFGYFMLTRGIGNIFSTPISTVLSSASTSTVNTSNALSVSSQPITLSASQYPNPFVAASNLTESSSTARAVALHASTGFSVSNHRFQSLIVYVGSCFAAAAGVVLMEWGWEVFKSRKGGEREAESRRTGI</sequence>
<feature type="transmembrane region" description="Helical" evidence="3">
    <location>
        <begin position="225"/>
        <end position="246"/>
    </location>
</feature>
<dbReference type="Pfam" id="PF07690">
    <property type="entry name" value="MFS_1"/>
    <property type="match status" value="1"/>
</dbReference>